<reference evidence="7 8" key="1">
    <citation type="submission" date="2019-09" db="EMBL/GenBank/DDBJ databases">
        <title>Genome sequence and assembly of Adhaeribacter sp.</title>
        <authorList>
            <person name="Chhetri G."/>
        </authorList>
    </citation>
    <scope>NUCLEOTIDE SEQUENCE [LARGE SCALE GENOMIC DNA]</scope>
    <source>
        <strain evidence="7 8">DK36</strain>
    </source>
</reference>
<evidence type="ECO:0000313" key="8">
    <source>
        <dbReference type="Proteomes" id="UP000323426"/>
    </source>
</evidence>
<feature type="domain" description="NfeD-like C-terminal" evidence="6">
    <location>
        <begin position="92"/>
        <end position="149"/>
    </location>
</feature>
<dbReference type="PANTHER" id="PTHR33507:SF3">
    <property type="entry name" value="INNER MEMBRANE PROTEIN YBBJ"/>
    <property type="match status" value="1"/>
</dbReference>
<dbReference type="EMBL" id="VWSF01000006">
    <property type="protein sequence ID" value="KAA5546632.1"/>
    <property type="molecule type" value="Genomic_DNA"/>
</dbReference>
<accession>A0A5M6DK31</accession>
<evidence type="ECO:0000256" key="4">
    <source>
        <dbReference type="ARBA" id="ARBA00023136"/>
    </source>
</evidence>
<gene>
    <name evidence="7" type="ORF">F0145_09795</name>
</gene>
<dbReference type="Proteomes" id="UP000323426">
    <property type="component" value="Unassembled WGS sequence"/>
</dbReference>
<dbReference type="RefSeq" id="WP_150088236.1">
    <property type="nucleotide sequence ID" value="NZ_VWSF01000006.1"/>
</dbReference>
<feature type="transmembrane region" description="Helical" evidence="5">
    <location>
        <begin position="52"/>
        <end position="70"/>
    </location>
</feature>
<dbReference type="Gene3D" id="2.40.50.140">
    <property type="entry name" value="Nucleic acid-binding proteins"/>
    <property type="match status" value="1"/>
</dbReference>
<proteinExistence type="predicted"/>
<comment type="caution">
    <text evidence="7">The sequence shown here is derived from an EMBL/GenBank/DDBJ whole genome shotgun (WGS) entry which is preliminary data.</text>
</comment>
<keyword evidence="4 5" id="KW-0472">Membrane</keyword>
<comment type="subcellular location">
    <subcellularLocation>
        <location evidence="1">Membrane</location>
        <topology evidence="1">Multi-pass membrane protein</topology>
    </subcellularLocation>
</comment>
<keyword evidence="8" id="KW-1185">Reference proteome</keyword>
<protein>
    <submittedName>
        <fullName evidence="7">NfeD family protein</fullName>
    </submittedName>
</protein>
<dbReference type="SUPFAM" id="SSF141322">
    <property type="entry name" value="NfeD domain-like"/>
    <property type="match status" value="1"/>
</dbReference>
<dbReference type="InterPro" id="IPR002810">
    <property type="entry name" value="NfeD-like_C"/>
</dbReference>
<sequence length="151" mass="16365">MDELIKNPAILWFIVGLAFLLAELALPGLVILFFGVGAWLTALACLLFDFGFNGQLSIFIISSLVSLAVLRRFLVKDKSPATPYLNSNELNQEFIGHTCTVSEPILPGPNGGRVQFRGTNWKAISQVPVTAGETVRIIAKDSIVLVVQPLA</sequence>
<name>A0A5M6DK31_9BACT</name>
<dbReference type="Pfam" id="PF01957">
    <property type="entry name" value="NfeD"/>
    <property type="match status" value="1"/>
</dbReference>
<dbReference type="PANTHER" id="PTHR33507">
    <property type="entry name" value="INNER MEMBRANE PROTEIN YBBJ"/>
    <property type="match status" value="1"/>
</dbReference>
<feature type="transmembrane region" description="Helical" evidence="5">
    <location>
        <begin position="12"/>
        <end position="40"/>
    </location>
</feature>
<evidence type="ECO:0000256" key="5">
    <source>
        <dbReference type="SAM" id="Phobius"/>
    </source>
</evidence>
<dbReference type="InterPro" id="IPR052165">
    <property type="entry name" value="Membrane_assoc_protease"/>
</dbReference>
<dbReference type="GO" id="GO:0005886">
    <property type="term" value="C:plasma membrane"/>
    <property type="evidence" value="ECO:0007669"/>
    <property type="project" value="TreeGrafter"/>
</dbReference>
<dbReference type="InterPro" id="IPR012340">
    <property type="entry name" value="NA-bd_OB-fold"/>
</dbReference>
<organism evidence="7 8">
    <name type="scientific">Adhaeribacter rhizoryzae</name>
    <dbReference type="NCBI Taxonomy" id="2607907"/>
    <lineage>
        <taxon>Bacteria</taxon>
        <taxon>Pseudomonadati</taxon>
        <taxon>Bacteroidota</taxon>
        <taxon>Cytophagia</taxon>
        <taxon>Cytophagales</taxon>
        <taxon>Hymenobacteraceae</taxon>
        <taxon>Adhaeribacter</taxon>
    </lineage>
</organism>
<evidence type="ECO:0000313" key="7">
    <source>
        <dbReference type="EMBL" id="KAA5546632.1"/>
    </source>
</evidence>
<keyword evidence="3 5" id="KW-1133">Transmembrane helix</keyword>
<evidence type="ECO:0000256" key="3">
    <source>
        <dbReference type="ARBA" id="ARBA00022989"/>
    </source>
</evidence>
<evidence type="ECO:0000259" key="6">
    <source>
        <dbReference type="Pfam" id="PF01957"/>
    </source>
</evidence>
<keyword evidence="2 5" id="KW-0812">Transmembrane</keyword>
<dbReference type="AlphaFoldDB" id="A0A5M6DK31"/>
<evidence type="ECO:0000256" key="2">
    <source>
        <dbReference type="ARBA" id="ARBA00022692"/>
    </source>
</evidence>
<evidence type="ECO:0000256" key="1">
    <source>
        <dbReference type="ARBA" id="ARBA00004141"/>
    </source>
</evidence>